<gene>
    <name evidence="1" type="ORF">PDUR_19000</name>
</gene>
<dbReference type="Proteomes" id="UP000029409">
    <property type="component" value="Chromosome"/>
</dbReference>
<name>A0A089HRQ1_PAEDU</name>
<sequence length="59" mass="6534">MATKQEIQQCITDCTNTANMLRTATNAIPKAAIRDMTTFGAVHIEMCIRQCEHAAEHAQ</sequence>
<dbReference type="EMBL" id="CP009288">
    <property type="protein sequence ID" value="AIQ13772.1"/>
    <property type="molecule type" value="Genomic_DNA"/>
</dbReference>
<dbReference type="STRING" id="44251.PDUR_19000"/>
<protein>
    <submittedName>
        <fullName evidence="1">Uncharacterized protein</fullName>
    </submittedName>
</protein>
<reference evidence="1 2" key="1">
    <citation type="submission" date="2014-08" db="EMBL/GenBank/DDBJ databases">
        <title>Comparative genomics of the Paenibacillus odorifer group.</title>
        <authorList>
            <person name="den Bakker H.C."/>
            <person name="Tsai Y.-C."/>
            <person name="Martin N."/>
            <person name="Korlach J."/>
            <person name="Wiedmann M."/>
        </authorList>
    </citation>
    <scope>NUCLEOTIDE SEQUENCE [LARGE SCALE GENOMIC DNA]</scope>
    <source>
        <strain evidence="1 2">DSM 1735</strain>
    </source>
</reference>
<accession>A0A089HRQ1</accession>
<organism evidence="1 2">
    <name type="scientific">Paenibacillus durus</name>
    <name type="common">Paenibacillus azotofixans</name>
    <dbReference type="NCBI Taxonomy" id="44251"/>
    <lineage>
        <taxon>Bacteria</taxon>
        <taxon>Bacillati</taxon>
        <taxon>Bacillota</taxon>
        <taxon>Bacilli</taxon>
        <taxon>Bacillales</taxon>
        <taxon>Paenibacillaceae</taxon>
        <taxon>Paenibacillus</taxon>
    </lineage>
</organism>
<evidence type="ECO:0000313" key="2">
    <source>
        <dbReference type="Proteomes" id="UP000029409"/>
    </source>
</evidence>
<dbReference type="KEGG" id="pdu:PDUR_19000"/>
<dbReference type="RefSeq" id="WP_042207565.1">
    <property type="nucleotide sequence ID" value="NZ_CP009288.1"/>
</dbReference>
<proteinExistence type="predicted"/>
<dbReference type="AlphaFoldDB" id="A0A089HRQ1"/>
<keyword evidence="2" id="KW-1185">Reference proteome</keyword>
<evidence type="ECO:0000313" key="1">
    <source>
        <dbReference type="EMBL" id="AIQ13772.1"/>
    </source>
</evidence>
<dbReference type="OrthoDB" id="2112373at2"/>